<organism evidence="2 3">
    <name type="scientific">Paenibacillus dendrobii</name>
    <dbReference type="NCBI Taxonomy" id="2691084"/>
    <lineage>
        <taxon>Bacteria</taxon>
        <taxon>Bacillati</taxon>
        <taxon>Bacillota</taxon>
        <taxon>Bacilli</taxon>
        <taxon>Bacillales</taxon>
        <taxon>Paenibacillaceae</taxon>
        <taxon>Paenibacillus</taxon>
    </lineage>
</organism>
<sequence length="152" mass="18065">MKKYDKYIPLFVLLYVLAVAGSIFNLVQMYTSFNHVVSGIIDGKEVTSMEIRSFKLDQNREVNITDKQAIANVMKAFSEVKLRETRASSFDFRVSYWMTIHLNDDKNFYMTLYDDKYMMIYDPAKTKDKSRSYVIRNEFDVETVERFFQPHE</sequence>
<keyword evidence="1" id="KW-0812">Transmembrane</keyword>
<accession>A0A7X3IFE0</accession>
<comment type="caution">
    <text evidence="2">The sequence shown here is derived from an EMBL/GenBank/DDBJ whole genome shotgun (WGS) entry which is preliminary data.</text>
</comment>
<evidence type="ECO:0000313" key="3">
    <source>
        <dbReference type="Proteomes" id="UP000460318"/>
    </source>
</evidence>
<protein>
    <submittedName>
        <fullName evidence="2">Uncharacterized protein</fullName>
    </submittedName>
</protein>
<keyword evidence="1" id="KW-0472">Membrane</keyword>
<dbReference type="Proteomes" id="UP000460318">
    <property type="component" value="Unassembled WGS sequence"/>
</dbReference>
<dbReference type="RefSeq" id="WP_160496451.1">
    <property type="nucleotide sequence ID" value="NZ_WUBI01000001.1"/>
</dbReference>
<keyword evidence="1" id="KW-1133">Transmembrane helix</keyword>
<gene>
    <name evidence="2" type="ORF">GRF59_04540</name>
</gene>
<feature type="transmembrane region" description="Helical" evidence="1">
    <location>
        <begin position="7"/>
        <end position="27"/>
    </location>
</feature>
<dbReference type="AlphaFoldDB" id="A0A7X3IFE0"/>
<proteinExistence type="predicted"/>
<evidence type="ECO:0000256" key="1">
    <source>
        <dbReference type="SAM" id="Phobius"/>
    </source>
</evidence>
<reference evidence="2 3" key="1">
    <citation type="submission" date="2019-12" db="EMBL/GenBank/DDBJ databases">
        <title>Paenibacillus sp. nov., an endophytic bacterium isolated from the stem of Dendrobium.</title>
        <authorList>
            <person name="Zhao R."/>
        </authorList>
    </citation>
    <scope>NUCLEOTIDE SEQUENCE [LARGE SCALE GENOMIC DNA]</scope>
    <source>
        <strain evidence="2 3">HJL G12</strain>
    </source>
</reference>
<evidence type="ECO:0000313" key="2">
    <source>
        <dbReference type="EMBL" id="MWV42888.1"/>
    </source>
</evidence>
<dbReference type="EMBL" id="WUBI01000001">
    <property type="protein sequence ID" value="MWV42888.1"/>
    <property type="molecule type" value="Genomic_DNA"/>
</dbReference>
<keyword evidence="3" id="KW-1185">Reference proteome</keyword>
<name>A0A7X3IFE0_9BACL</name>